<dbReference type="OMA" id="MNTEHIS"/>
<organism evidence="3 4">
    <name type="scientific">Magallana gigas</name>
    <name type="common">Pacific oyster</name>
    <name type="synonym">Crassostrea gigas</name>
    <dbReference type="NCBI Taxonomy" id="29159"/>
    <lineage>
        <taxon>Eukaryota</taxon>
        <taxon>Metazoa</taxon>
        <taxon>Spiralia</taxon>
        <taxon>Lophotrochozoa</taxon>
        <taxon>Mollusca</taxon>
        <taxon>Bivalvia</taxon>
        <taxon>Autobranchia</taxon>
        <taxon>Pteriomorphia</taxon>
        <taxon>Ostreida</taxon>
        <taxon>Ostreoidea</taxon>
        <taxon>Ostreidae</taxon>
        <taxon>Magallana</taxon>
    </lineage>
</organism>
<protein>
    <recommendedName>
        <fullName evidence="2">VWFA domain-containing protein</fullName>
    </recommendedName>
</protein>
<dbReference type="InterPro" id="IPR002035">
    <property type="entry name" value="VWF_A"/>
</dbReference>
<evidence type="ECO:0000313" key="4">
    <source>
        <dbReference type="Proteomes" id="UP000005408"/>
    </source>
</evidence>
<evidence type="ECO:0000256" key="1">
    <source>
        <dbReference type="SAM" id="MobiDB-lite"/>
    </source>
</evidence>
<sequence>MNNEPNSVHIKAQKGSVISGKSTVVGDLPHGTQKPEITSSGFNRILHPPGSVRIDASDANISVADDMAVLFIIQRPKGEVHLPADNSSLPSPLSVTESDSSGEAKLHLVVHKEGSYIQIGQCCVIVEMHVTDQTLERLKAQGTLEIESQIGASLVTMRWRGLELDEAKLRTNIKVKLTKRLLDLERKVLQDLMANQCDKCQQLVIFLMKEFRGYLTEVSLGCIQLTLFFSNIEDLQRGRSPDSISKIQKFLDKLLLTKTIRPISGSVRFSLTLPEQEGFTNKNDTIVYNRGIENTSAETPSISEYERTSIGDQSGVITVDEFTRQILQIKDFLKNEVASLRNVISEETQGIEKRILDHISKKQDRNVRSSMELESQNVPKRNSHLGIDRSDRDSGFVPGITPSHSSMSLTDDGGAAQLDITNVERNEKGVRENKGSARQETPGIQEKQHAKDTGNKWQAANVVDETQYDEESDQVDGDFVDFSQLFDAILGKRSESGPKIFEEHHETLKEIWGEDLLNVVQQALAKAVQVTRELNDDEELDEFCTVLCLDVSHSMAGEPFEEQRAEAKKIIKACLGNIGLVSIGSETKVEQELTKDKTRALKVMDQLKINHLHPVSSSPVIQGLFTVLQLLNGTVRPTTYGSHHTRYPKIVIISDGFFNDCSPDSERKQQQCKKTNELLVSVLEVLVAMSIRVPIYFVPVGKKMEMSPKSINILSETHEWFNKLSVVDNVELLFDSKKRETAMGRVMTAIMSPNQPETPYKSWMTIKEELYENHTGKEMRHIEWLITESFKRPPPVGTRVRVAGLQPQTTGTILCRIEELNRKLTEKVLVVRDTGETDVFSWSFNQKDLLFYEPSKSSDSSEFTVGSLIREGGHRIRGDLGVVIENEHAASQNVPKTSWPRDAVKVCWRSKLTKGNGCLFHRKSMIKHVESPLIDLKGLIASRTLAWHFAK</sequence>
<dbReference type="Proteomes" id="UP000005408">
    <property type="component" value="Unassembled WGS sequence"/>
</dbReference>
<dbReference type="CDD" id="cd00198">
    <property type="entry name" value="vWFA"/>
    <property type="match status" value="1"/>
</dbReference>
<feature type="domain" description="VWFA" evidence="2">
    <location>
        <begin position="545"/>
        <end position="656"/>
    </location>
</feature>
<feature type="compositionally biased region" description="Polar residues" evidence="1">
    <location>
        <begin position="368"/>
        <end position="380"/>
    </location>
</feature>
<evidence type="ECO:0000259" key="2">
    <source>
        <dbReference type="Pfam" id="PF13519"/>
    </source>
</evidence>
<feature type="region of interest" description="Disordered" evidence="1">
    <location>
        <begin position="366"/>
        <end position="394"/>
    </location>
</feature>
<dbReference type="Pfam" id="PF13519">
    <property type="entry name" value="VWA_2"/>
    <property type="match status" value="1"/>
</dbReference>
<dbReference type="AlphaFoldDB" id="A0A8W8IDT0"/>
<accession>A0A8W8IDT0</accession>
<dbReference type="OrthoDB" id="6209852at2759"/>
<keyword evidence="4" id="KW-1185">Reference proteome</keyword>
<proteinExistence type="predicted"/>
<evidence type="ECO:0000313" key="3">
    <source>
        <dbReference type="EnsemblMetazoa" id="G13700.1:cds"/>
    </source>
</evidence>
<dbReference type="Gene3D" id="3.40.50.410">
    <property type="entry name" value="von Willebrand factor, type A domain"/>
    <property type="match status" value="1"/>
</dbReference>
<dbReference type="EnsemblMetazoa" id="G13700.1">
    <property type="protein sequence ID" value="G13700.1:cds"/>
    <property type="gene ID" value="G13700"/>
</dbReference>
<name>A0A8W8IDT0_MAGGI</name>
<feature type="region of interest" description="Disordered" evidence="1">
    <location>
        <begin position="429"/>
        <end position="454"/>
    </location>
</feature>
<dbReference type="InterPro" id="IPR036465">
    <property type="entry name" value="vWFA_dom_sf"/>
</dbReference>
<dbReference type="SUPFAM" id="SSF53300">
    <property type="entry name" value="vWA-like"/>
    <property type="match status" value="1"/>
</dbReference>
<reference evidence="3" key="1">
    <citation type="submission" date="2022-08" db="UniProtKB">
        <authorList>
            <consortium name="EnsemblMetazoa"/>
        </authorList>
    </citation>
    <scope>IDENTIFICATION</scope>
    <source>
        <strain evidence="3">05x7-T-G4-1.051#20</strain>
    </source>
</reference>